<feature type="non-terminal residue" evidence="2">
    <location>
        <position position="274"/>
    </location>
</feature>
<evidence type="ECO:0000259" key="1">
    <source>
        <dbReference type="Pfam" id="PF06863"/>
    </source>
</evidence>
<feature type="non-terminal residue" evidence="2">
    <location>
        <position position="1"/>
    </location>
</feature>
<dbReference type="PANTHER" id="PTHR36509:SF3">
    <property type="entry name" value="SIGNAL PEPTIDE PROTEIN"/>
    <property type="match status" value="1"/>
</dbReference>
<dbReference type="Gene3D" id="1.10.3360.10">
    <property type="entry name" value="VPA0735-like domain"/>
    <property type="match status" value="1"/>
</dbReference>
<dbReference type="AlphaFoldDB" id="X1HY88"/>
<reference evidence="2" key="1">
    <citation type="journal article" date="2014" name="Front. Microbiol.">
        <title>High frequency of phylogenetically diverse reductive dehalogenase-homologous genes in deep subseafloor sedimentary metagenomes.</title>
        <authorList>
            <person name="Kawai M."/>
            <person name="Futagami T."/>
            <person name="Toyoda A."/>
            <person name="Takaki Y."/>
            <person name="Nishi S."/>
            <person name="Hori S."/>
            <person name="Arai W."/>
            <person name="Tsubouchi T."/>
            <person name="Morono Y."/>
            <person name="Uchiyama I."/>
            <person name="Ito T."/>
            <person name="Fujiyama A."/>
            <person name="Inagaki F."/>
            <person name="Takami H."/>
        </authorList>
    </citation>
    <scope>NUCLEOTIDE SEQUENCE</scope>
    <source>
        <strain evidence="2">Expedition CK06-06</strain>
    </source>
</reference>
<dbReference type="Pfam" id="PF06863">
    <property type="entry name" value="DUF1254"/>
    <property type="match status" value="1"/>
</dbReference>
<proteinExistence type="predicted"/>
<gene>
    <name evidence="2" type="ORF">S03H2_40710</name>
</gene>
<dbReference type="Gene3D" id="2.60.40.1610">
    <property type="entry name" value="Domain of unknown function DUF1254"/>
    <property type="match status" value="1"/>
</dbReference>
<protein>
    <recommendedName>
        <fullName evidence="1">DUF1254 domain-containing protein</fullName>
    </recommendedName>
</protein>
<dbReference type="InterPro" id="IPR010679">
    <property type="entry name" value="DUF1254"/>
</dbReference>
<dbReference type="EMBL" id="BARU01025256">
    <property type="protein sequence ID" value="GAH58794.1"/>
    <property type="molecule type" value="Genomic_DNA"/>
</dbReference>
<dbReference type="SUPFAM" id="SSF160935">
    <property type="entry name" value="VPA0735-like"/>
    <property type="match status" value="1"/>
</dbReference>
<sequence>LDLSRGVEAFLNGMPATSVYAMLEGLKDAGLKPGDLALFEGLMDARTLFLTAQSTTPYAFAEIDLKNGPVVVEIPGPVLGFLNDAFFRFVSDVGLTGPDQGKGGKYLFIGPDYDGDIPEGYFVAKSTTYRHWLLMRVFVKDGDLKASTKALREGFRCYPLAQANKPPKQKIYDLSGKKFNTIHANDEHFYEELNAVVQYEPADAFNPELVGLFASIGIKKGEPFAPDARMKKLLNDAAAIGNASARAIVFRPRNKSVYYYPDRQWYTSFAGGHD</sequence>
<accession>X1HY88</accession>
<name>X1HY88_9ZZZZ</name>
<feature type="domain" description="DUF1254" evidence="1">
    <location>
        <begin position="45"/>
        <end position="159"/>
    </location>
</feature>
<comment type="caution">
    <text evidence="2">The sequence shown here is derived from an EMBL/GenBank/DDBJ whole genome shotgun (WGS) entry which is preliminary data.</text>
</comment>
<dbReference type="PANTHER" id="PTHR36509">
    <property type="entry name" value="BLL3101 PROTEIN"/>
    <property type="match status" value="1"/>
</dbReference>
<organism evidence="2">
    <name type="scientific">marine sediment metagenome</name>
    <dbReference type="NCBI Taxonomy" id="412755"/>
    <lineage>
        <taxon>unclassified sequences</taxon>
        <taxon>metagenomes</taxon>
        <taxon>ecological metagenomes</taxon>
    </lineage>
</organism>
<evidence type="ECO:0000313" key="2">
    <source>
        <dbReference type="EMBL" id="GAH58794.1"/>
    </source>
</evidence>
<dbReference type="InterPro" id="IPR037050">
    <property type="entry name" value="DUF1254_sf"/>
</dbReference>